<keyword evidence="3" id="KW-1185">Reference proteome</keyword>
<reference evidence="2 3" key="1">
    <citation type="submission" date="2024-09" db="EMBL/GenBank/DDBJ databases">
        <title>Chromosome-scale assembly of Riccia fluitans.</title>
        <authorList>
            <person name="Paukszto L."/>
            <person name="Sawicki J."/>
            <person name="Karawczyk K."/>
            <person name="Piernik-Szablinska J."/>
            <person name="Szczecinska M."/>
            <person name="Mazdziarz M."/>
        </authorList>
    </citation>
    <scope>NUCLEOTIDE SEQUENCE [LARGE SCALE GENOMIC DNA]</scope>
    <source>
        <strain evidence="2">Rf_01</strain>
        <tissue evidence="2">Aerial parts of the thallus</tissue>
    </source>
</reference>
<name>A0ABD1XMR0_9MARC</name>
<evidence type="ECO:0000259" key="1">
    <source>
        <dbReference type="Pfam" id="PF13649"/>
    </source>
</evidence>
<protein>
    <recommendedName>
        <fullName evidence="1">Methyltransferase domain-containing protein</fullName>
    </recommendedName>
</protein>
<dbReference type="EMBL" id="JBHFFA010000008">
    <property type="protein sequence ID" value="KAL2608818.1"/>
    <property type="molecule type" value="Genomic_DNA"/>
</dbReference>
<accession>A0ABD1XMR0</accession>
<feature type="domain" description="Methyltransferase" evidence="1">
    <location>
        <begin position="76"/>
        <end position="171"/>
    </location>
</feature>
<dbReference type="InterPro" id="IPR041698">
    <property type="entry name" value="Methyltransf_25"/>
</dbReference>
<organism evidence="2 3">
    <name type="scientific">Riccia fluitans</name>
    <dbReference type="NCBI Taxonomy" id="41844"/>
    <lineage>
        <taxon>Eukaryota</taxon>
        <taxon>Viridiplantae</taxon>
        <taxon>Streptophyta</taxon>
        <taxon>Embryophyta</taxon>
        <taxon>Marchantiophyta</taxon>
        <taxon>Marchantiopsida</taxon>
        <taxon>Marchantiidae</taxon>
        <taxon>Marchantiales</taxon>
        <taxon>Ricciaceae</taxon>
        <taxon>Riccia</taxon>
    </lineage>
</organism>
<dbReference type="AlphaFoldDB" id="A0ABD1XMR0"/>
<dbReference type="CDD" id="cd02440">
    <property type="entry name" value="AdoMet_MTases"/>
    <property type="match status" value="1"/>
</dbReference>
<dbReference type="InterPro" id="IPR029063">
    <property type="entry name" value="SAM-dependent_MTases_sf"/>
</dbReference>
<evidence type="ECO:0000313" key="3">
    <source>
        <dbReference type="Proteomes" id="UP001605036"/>
    </source>
</evidence>
<evidence type="ECO:0000313" key="2">
    <source>
        <dbReference type="EMBL" id="KAL2608818.1"/>
    </source>
</evidence>
<dbReference type="Gene3D" id="3.40.50.150">
    <property type="entry name" value="Vaccinia Virus protein VP39"/>
    <property type="match status" value="1"/>
</dbReference>
<sequence length="263" mass="30118">MDLVKNLVSDLQVLKTIWFSKITGDSHKERLENFYGPQADAYDHFRARFLHGRRGLLKECAKKMIELDTRPGLVWVDLGGGTGENVDMMAEYMDLSKFERVYVVDICGPLCEVARKKVQARGWQNVEVVEADVCDFVPDTMNATLVTFSYSLSMIPPFMTAVDKALSYLDPKFGILGAADFYTSQKYDSPDRQHGYLTRWFWRATFDLDGIDLGPERRQFLDRNLEKVYEKNGAGGIPYVPLLKAPYYIWLGRVRRYGPPNGN</sequence>
<dbReference type="Proteomes" id="UP001605036">
    <property type="component" value="Unassembled WGS sequence"/>
</dbReference>
<dbReference type="PANTHER" id="PTHR47473:SF1">
    <property type="entry name" value="METHYLTRANSFERASE DOMAIN-CONTAINING PROTEIN"/>
    <property type="match status" value="1"/>
</dbReference>
<dbReference type="Pfam" id="PF13649">
    <property type="entry name" value="Methyltransf_25"/>
    <property type="match status" value="1"/>
</dbReference>
<proteinExistence type="predicted"/>
<dbReference type="PANTHER" id="PTHR47473">
    <property type="entry name" value="BTA1P"/>
    <property type="match status" value="1"/>
</dbReference>
<gene>
    <name evidence="2" type="ORF">R1flu_027391</name>
</gene>
<dbReference type="SUPFAM" id="SSF53335">
    <property type="entry name" value="S-adenosyl-L-methionine-dependent methyltransferases"/>
    <property type="match status" value="1"/>
</dbReference>
<comment type="caution">
    <text evidence="2">The sequence shown here is derived from an EMBL/GenBank/DDBJ whole genome shotgun (WGS) entry which is preliminary data.</text>
</comment>